<organism evidence="2 3">
    <name type="scientific">Zosterops borbonicus</name>
    <dbReference type="NCBI Taxonomy" id="364589"/>
    <lineage>
        <taxon>Eukaryota</taxon>
        <taxon>Metazoa</taxon>
        <taxon>Chordata</taxon>
        <taxon>Craniata</taxon>
        <taxon>Vertebrata</taxon>
        <taxon>Euteleostomi</taxon>
        <taxon>Archelosauria</taxon>
        <taxon>Archosauria</taxon>
        <taxon>Dinosauria</taxon>
        <taxon>Saurischia</taxon>
        <taxon>Theropoda</taxon>
        <taxon>Coelurosauria</taxon>
        <taxon>Aves</taxon>
        <taxon>Neognathae</taxon>
        <taxon>Neoaves</taxon>
        <taxon>Telluraves</taxon>
        <taxon>Australaves</taxon>
        <taxon>Passeriformes</taxon>
        <taxon>Sylvioidea</taxon>
        <taxon>Zosteropidae</taxon>
        <taxon>Zosterops</taxon>
    </lineage>
</organism>
<feature type="region of interest" description="Disordered" evidence="1">
    <location>
        <begin position="1"/>
        <end position="28"/>
    </location>
</feature>
<protein>
    <submittedName>
        <fullName evidence="2">Uncharacterized protein</fullName>
    </submittedName>
</protein>
<dbReference type="AlphaFoldDB" id="A0A8K1GC34"/>
<name>A0A8K1GC34_9PASS</name>
<sequence length="92" mass="10689">MTRAARMRIWERRNQQGPPGDQKMPIASPNWIHNDAARQGNMNDYCNLKIKEIEDAPPQGQDISKAFDGQQGKEETPTEWLERLWKKVTVLQ</sequence>
<reference evidence="2" key="1">
    <citation type="submission" date="2019-04" db="EMBL/GenBank/DDBJ databases">
        <title>Genome assembly of Zosterops borbonicus 15179.</title>
        <authorList>
            <person name="Leroy T."/>
            <person name="Anselmetti Y."/>
            <person name="Tilak M.-K."/>
            <person name="Nabholz B."/>
        </authorList>
    </citation>
    <scope>NUCLEOTIDE SEQUENCE</scope>
    <source>
        <strain evidence="2">HGM_15179</strain>
        <tissue evidence="2">Muscle</tissue>
    </source>
</reference>
<comment type="caution">
    <text evidence="2">The sequence shown here is derived from an EMBL/GenBank/DDBJ whole genome shotgun (WGS) entry which is preliminary data.</text>
</comment>
<evidence type="ECO:0000313" key="3">
    <source>
        <dbReference type="Proteomes" id="UP000796761"/>
    </source>
</evidence>
<accession>A0A8K1GC34</accession>
<proteinExistence type="predicted"/>
<evidence type="ECO:0000313" key="2">
    <source>
        <dbReference type="EMBL" id="TRZ15508.1"/>
    </source>
</evidence>
<dbReference type="OrthoDB" id="10432667at2759"/>
<feature type="region of interest" description="Disordered" evidence="1">
    <location>
        <begin position="56"/>
        <end position="78"/>
    </location>
</feature>
<dbReference type="EMBL" id="SWJQ01000364">
    <property type="protein sequence ID" value="TRZ15508.1"/>
    <property type="molecule type" value="Genomic_DNA"/>
</dbReference>
<evidence type="ECO:0000256" key="1">
    <source>
        <dbReference type="SAM" id="MobiDB-lite"/>
    </source>
</evidence>
<gene>
    <name evidence="2" type="ORF">HGM15179_011593</name>
</gene>
<keyword evidence="3" id="KW-1185">Reference proteome</keyword>
<dbReference type="Proteomes" id="UP000796761">
    <property type="component" value="Unassembled WGS sequence"/>
</dbReference>